<protein>
    <submittedName>
        <fullName evidence="3">Uncharacterized protein</fullName>
    </submittedName>
</protein>
<sequence length="76" mass="8875">MFSHILTADTASLMQKRLSYYNGHDWRMTYRRVRIMRPLVSTAEECKKAKCHRSSRRQGALDLPAYISPPQLPLPQ</sequence>
<keyword evidence="2" id="KW-1185">Reference proteome</keyword>
<dbReference type="WBParaSite" id="L893_g26256.t1">
    <property type="protein sequence ID" value="L893_g26256.t1"/>
    <property type="gene ID" value="L893_g26256"/>
</dbReference>
<dbReference type="Proteomes" id="UP000095287">
    <property type="component" value="Unplaced"/>
</dbReference>
<name>A0A1I7ZH27_9BILA</name>
<accession>A0A1I7ZH27</accession>
<reference evidence="3" key="1">
    <citation type="submission" date="2016-11" db="UniProtKB">
        <authorList>
            <consortium name="WormBaseParasite"/>
        </authorList>
    </citation>
    <scope>IDENTIFICATION</scope>
</reference>
<evidence type="ECO:0000313" key="2">
    <source>
        <dbReference type="Proteomes" id="UP000095287"/>
    </source>
</evidence>
<organism evidence="2 3">
    <name type="scientific">Steinernema glaseri</name>
    <dbReference type="NCBI Taxonomy" id="37863"/>
    <lineage>
        <taxon>Eukaryota</taxon>
        <taxon>Metazoa</taxon>
        <taxon>Ecdysozoa</taxon>
        <taxon>Nematoda</taxon>
        <taxon>Chromadorea</taxon>
        <taxon>Rhabditida</taxon>
        <taxon>Tylenchina</taxon>
        <taxon>Panagrolaimomorpha</taxon>
        <taxon>Strongyloidoidea</taxon>
        <taxon>Steinernematidae</taxon>
        <taxon>Steinernema</taxon>
    </lineage>
</organism>
<proteinExistence type="predicted"/>
<feature type="region of interest" description="Disordered" evidence="1">
    <location>
        <begin position="50"/>
        <end position="76"/>
    </location>
</feature>
<dbReference type="AlphaFoldDB" id="A0A1I7ZH27"/>
<evidence type="ECO:0000256" key="1">
    <source>
        <dbReference type="SAM" id="MobiDB-lite"/>
    </source>
</evidence>
<evidence type="ECO:0000313" key="3">
    <source>
        <dbReference type="WBParaSite" id="L893_g26256.t1"/>
    </source>
</evidence>